<dbReference type="EMBL" id="JARKIF010000015">
    <property type="protein sequence ID" value="KAJ7622180.1"/>
    <property type="molecule type" value="Genomic_DNA"/>
</dbReference>
<protein>
    <submittedName>
        <fullName evidence="1">Uncharacterized protein</fullName>
    </submittedName>
</protein>
<gene>
    <name evidence="1" type="ORF">FB45DRAFT_1090903</name>
</gene>
<comment type="caution">
    <text evidence="1">The sequence shown here is derived from an EMBL/GenBank/DDBJ whole genome shotgun (WGS) entry which is preliminary data.</text>
</comment>
<organism evidence="1 2">
    <name type="scientific">Roridomyces roridus</name>
    <dbReference type="NCBI Taxonomy" id="1738132"/>
    <lineage>
        <taxon>Eukaryota</taxon>
        <taxon>Fungi</taxon>
        <taxon>Dikarya</taxon>
        <taxon>Basidiomycota</taxon>
        <taxon>Agaricomycotina</taxon>
        <taxon>Agaricomycetes</taxon>
        <taxon>Agaricomycetidae</taxon>
        <taxon>Agaricales</taxon>
        <taxon>Marasmiineae</taxon>
        <taxon>Mycenaceae</taxon>
        <taxon>Roridomyces</taxon>
    </lineage>
</organism>
<proteinExistence type="predicted"/>
<reference evidence="1" key="1">
    <citation type="submission" date="2023-03" db="EMBL/GenBank/DDBJ databases">
        <title>Massive genome expansion in bonnet fungi (Mycena s.s.) driven by repeated elements and novel gene families across ecological guilds.</title>
        <authorList>
            <consortium name="Lawrence Berkeley National Laboratory"/>
            <person name="Harder C.B."/>
            <person name="Miyauchi S."/>
            <person name="Viragh M."/>
            <person name="Kuo A."/>
            <person name="Thoen E."/>
            <person name="Andreopoulos B."/>
            <person name="Lu D."/>
            <person name="Skrede I."/>
            <person name="Drula E."/>
            <person name="Henrissat B."/>
            <person name="Morin E."/>
            <person name="Kohler A."/>
            <person name="Barry K."/>
            <person name="LaButti K."/>
            <person name="Morin E."/>
            <person name="Salamov A."/>
            <person name="Lipzen A."/>
            <person name="Mereny Z."/>
            <person name="Hegedus B."/>
            <person name="Baldrian P."/>
            <person name="Stursova M."/>
            <person name="Weitz H."/>
            <person name="Taylor A."/>
            <person name="Grigoriev I.V."/>
            <person name="Nagy L.G."/>
            <person name="Martin F."/>
            <person name="Kauserud H."/>
        </authorList>
    </citation>
    <scope>NUCLEOTIDE SEQUENCE</scope>
    <source>
        <strain evidence="1">9284</strain>
    </source>
</reference>
<name>A0AAD7FG59_9AGAR</name>
<keyword evidence="2" id="KW-1185">Reference proteome</keyword>
<sequence length="164" mass="18274">MIIADLGLEPELCDARVFLCGYGRNWAAGIKNLWLRGEGPFGLCESDEQPKTENISFTRRCVPIGLESLDVDRTQLREGTRNCGKGVEIRVQRSAPSQAFPSVELARIDTILGISEAVDLSVFERVVQLDVDYEGEGDADLLSIHLLRVIRIRVTESEEEDDPI</sequence>
<evidence type="ECO:0000313" key="2">
    <source>
        <dbReference type="Proteomes" id="UP001221142"/>
    </source>
</evidence>
<dbReference type="Proteomes" id="UP001221142">
    <property type="component" value="Unassembled WGS sequence"/>
</dbReference>
<dbReference type="AlphaFoldDB" id="A0AAD7FG59"/>
<accession>A0AAD7FG59</accession>
<evidence type="ECO:0000313" key="1">
    <source>
        <dbReference type="EMBL" id="KAJ7622180.1"/>
    </source>
</evidence>